<name>A0A0A2MAU4_9FLAO</name>
<sequence length="223" mass="23755">MATTKTTAKSTKSTPAAKSTTTKTTAAKTTAAKSSTTTKAASTSSRGVVKAKASAAEGLKELFVDSLKDIYWAEKALVKALPKMAKNAENENLIAGINNHTTETEEQIARLEQVFQIIGEKAVAKKCEAMDGLLKEGQDIMESTEPGPVRDAGIIAASQKIEHYEIATYGTLCAFAKTLGYDDAAEILHTTLGEEKQADITLTEAAYNTINFDAAEADENEVE</sequence>
<dbReference type="RefSeq" id="WP_026299839.1">
    <property type="nucleotide sequence ID" value="NZ_JRLX01000001.1"/>
</dbReference>
<proteinExistence type="predicted"/>
<dbReference type="OrthoDB" id="9795056at2"/>
<dbReference type="Pfam" id="PF05974">
    <property type="entry name" value="DUF892"/>
    <property type="match status" value="1"/>
</dbReference>
<reference evidence="2 3" key="1">
    <citation type="submission" date="2013-09" db="EMBL/GenBank/DDBJ databases">
        <authorList>
            <person name="Zeng Z."/>
            <person name="Chen C."/>
        </authorList>
    </citation>
    <scope>NUCLEOTIDE SEQUENCE [LARGE SCALE GENOMIC DNA]</scope>
    <source>
        <strain evidence="2 3">WB 3.3-2</strain>
    </source>
</reference>
<dbReference type="EMBL" id="JRLX01000001">
    <property type="protein sequence ID" value="KGO88568.1"/>
    <property type="molecule type" value="Genomic_DNA"/>
</dbReference>
<dbReference type="Proteomes" id="UP000030152">
    <property type="component" value="Unassembled WGS sequence"/>
</dbReference>
<evidence type="ECO:0000256" key="1">
    <source>
        <dbReference type="SAM" id="MobiDB-lite"/>
    </source>
</evidence>
<keyword evidence="3" id="KW-1185">Reference proteome</keyword>
<dbReference type="CDD" id="cd07909">
    <property type="entry name" value="YciF"/>
    <property type="match status" value="1"/>
</dbReference>
<feature type="compositionally biased region" description="Low complexity" evidence="1">
    <location>
        <begin position="1"/>
        <end position="45"/>
    </location>
</feature>
<dbReference type="InterPro" id="IPR047114">
    <property type="entry name" value="YciF"/>
</dbReference>
<dbReference type="PANTHER" id="PTHR30565">
    <property type="entry name" value="PROTEIN YCIF"/>
    <property type="match status" value="1"/>
</dbReference>
<dbReference type="eggNOG" id="COG3685">
    <property type="taxonomic scope" value="Bacteria"/>
</dbReference>
<dbReference type="InterPro" id="IPR012347">
    <property type="entry name" value="Ferritin-like"/>
</dbReference>
<gene>
    <name evidence="2" type="ORF">Q765_01280</name>
</gene>
<feature type="region of interest" description="Disordered" evidence="1">
    <location>
        <begin position="1"/>
        <end position="47"/>
    </location>
</feature>
<protein>
    <submittedName>
        <fullName evidence="2">Uncharacterized protein</fullName>
    </submittedName>
</protein>
<dbReference type="STRING" id="1121895.GCA_000378485_00461"/>
<evidence type="ECO:0000313" key="2">
    <source>
        <dbReference type="EMBL" id="KGO88568.1"/>
    </source>
</evidence>
<comment type="caution">
    <text evidence="2">The sequence shown here is derived from an EMBL/GenBank/DDBJ whole genome shotgun (WGS) entry which is preliminary data.</text>
</comment>
<dbReference type="InterPro" id="IPR010287">
    <property type="entry name" value="DUF892_YciF-like"/>
</dbReference>
<dbReference type="PANTHER" id="PTHR30565:SF9">
    <property type="entry name" value="PROTEIN YCIF"/>
    <property type="match status" value="1"/>
</dbReference>
<evidence type="ECO:0000313" key="3">
    <source>
        <dbReference type="Proteomes" id="UP000030152"/>
    </source>
</evidence>
<dbReference type="AlphaFoldDB" id="A0A0A2MAU4"/>
<organism evidence="2 3">
    <name type="scientific">Flavobacterium rivuli WB 3.3-2 = DSM 21788</name>
    <dbReference type="NCBI Taxonomy" id="1121895"/>
    <lineage>
        <taxon>Bacteria</taxon>
        <taxon>Pseudomonadati</taxon>
        <taxon>Bacteroidota</taxon>
        <taxon>Flavobacteriia</taxon>
        <taxon>Flavobacteriales</taxon>
        <taxon>Flavobacteriaceae</taxon>
        <taxon>Flavobacterium</taxon>
    </lineage>
</organism>
<dbReference type="SUPFAM" id="SSF47240">
    <property type="entry name" value="Ferritin-like"/>
    <property type="match status" value="1"/>
</dbReference>
<dbReference type="Gene3D" id="1.20.1260.10">
    <property type="match status" value="1"/>
</dbReference>
<accession>A0A0A2MAU4</accession>
<dbReference type="InterPro" id="IPR009078">
    <property type="entry name" value="Ferritin-like_SF"/>
</dbReference>